<dbReference type="GeneID" id="55967274"/>
<dbReference type="SUPFAM" id="SSF64356">
    <property type="entry name" value="SNARE-like"/>
    <property type="match status" value="2"/>
</dbReference>
<dbReference type="InterPro" id="IPR001227">
    <property type="entry name" value="Ac_transferase_dom_sf"/>
</dbReference>
<sequence length="1164" mass="124493">SYPNRRSAANFVIGGQLDSHGEPLWWDVEAPARLRPYPRALHPPRDTMNGVIEALHIYDDARWVLSLPYHSSPILSHTYTGRPLEAAHLLPLYLEHPAPQPSLIHLPNTNPPTLIFSLTHANLLLLATSSAEIEPLLVLEFLHRVVDTLEDFLGPPLLAVKIENSYDVVAQLLTEMCDAGIVSTTEPNALHEVVAVEGWVGKLLGSINLPGKTPSNPNLAALANPSLSASSAPAVPWRRSNVRHTSNEMYADVVETLSVTLAPSGRPLAAFANGTIAFNSKVSGVPDITVSLTSSAGKHNVGSVMELPVFHPCVRLNRWRERPGELSFIPPDGRFILAGYEVDLLPFTGSKSANNSANNLKLPVNLEIKTGLGTSGSEFEVRLQANRVRGSTGGAPPSGQLGRGGYHPGTPSAPLLEDLTLTIPLPADVRNLSDIRPSKGDASFNPGDKVLEWHVPASAMSGPTSYFSLRCSVVGPPTADDVDGSGADMDTNGFGLGTDYSYNEPYQSGGGSDAATAAAKKGGDMGGDGNDEKDARKMEQNKILMPSSASVSFSIKGWLASGLKVESILIDTRKSRGLGEGVKPYKGVKYLTVSQGVQRVGMLTPWIDAFPSIANETIDEIDSVVGYKLSAVIQRGTSRELTRTTRSQPAIMATSILILRVLERGFGFRVPDHFDFTLGHSLGEFASLVSGGYMSFQDSLRLVQRRAEAMSDATRRAVDSYGGEYGMVAIVTEPEYLQPLIRAIEEFVGRSRTGAGGAEGGELAPIQQVLIANVNSKNQIVLSGCIERIRTLVTHVRQFLGHDPRAVRLHSDSPFHSPIMRPAVSVVRRLLDGPSVTDPAAGIVAFPGLVPCVSNVTARPFRSAEELKNLVSRSCLETVRWWDSIRYLDQEEKVRRWVGIGPGKVGRNLVGKEVGMRGKDLVKGGGVWAITAPAEIEETKLQPLLSPTLKPSIRHAATTMTTSIPSIACLGVIGRNNNPLHMSTFPSYDASTNSFAPIRTPLEFSLLLSSTIDIFDLRSRHNAAAGVGLSGDMGLLHAVDDRLAAYGFETNTGVRLVCVVDMRGRRAATAATLASPGLGSGGGGAGNGGVGSGATARPGLRDAELKPVFRAMQAAYIRLLQNPFYDPDLHAPLGGGAGKTITSKKFTEDVRRIGEGWTPGVTSL</sequence>
<dbReference type="GO" id="GO:0012505">
    <property type="term" value="C:endomembrane system"/>
    <property type="evidence" value="ECO:0007669"/>
    <property type="project" value="UniProtKB-SubCell"/>
</dbReference>
<dbReference type="CDD" id="cd14837">
    <property type="entry name" value="AP3_Mu_N"/>
    <property type="match status" value="1"/>
</dbReference>
<proteinExistence type="predicted"/>
<dbReference type="OrthoDB" id="541883at2759"/>
<comment type="caution">
    <text evidence="11">The sequence shown here is derived from an EMBL/GenBank/DDBJ whole genome shotgun (WGS) entry which is preliminary data.</text>
</comment>
<evidence type="ECO:0000256" key="9">
    <source>
        <dbReference type="SAM" id="MobiDB-lite"/>
    </source>
</evidence>
<dbReference type="PROSITE" id="PS51072">
    <property type="entry name" value="MHD"/>
    <property type="match status" value="1"/>
</dbReference>
<dbReference type="SUPFAM" id="SSF49447">
    <property type="entry name" value="Second domain of Mu2 adaptin subunit (ap50) of ap2 adaptor"/>
    <property type="match status" value="1"/>
</dbReference>
<dbReference type="Gene3D" id="3.30.70.250">
    <property type="entry name" value="Malonyl-CoA ACP transacylase, ACP-binding"/>
    <property type="match status" value="1"/>
</dbReference>
<dbReference type="InterPro" id="IPR036168">
    <property type="entry name" value="AP2_Mu_C_sf"/>
</dbReference>
<accession>A0A9P4YZ83</accession>
<evidence type="ECO:0000256" key="4">
    <source>
        <dbReference type="ARBA" id="ARBA00022679"/>
    </source>
</evidence>
<dbReference type="EMBL" id="JAANYQ010000002">
    <property type="protein sequence ID" value="KAF4125798.1"/>
    <property type="molecule type" value="Genomic_DNA"/>
</dbReference>
<feature type="compositionally biased region" description="Gly residues" evidence="9">
    <location>
        <begin position="1078"/>
        <end position="1092"/>
    </location>
</feature>
<evidence type="ECO:0000256" key="7">
    <source>
        <dbReference type="ARBA" id="ARBA00023315"/>
    </source>
</evidence>
<dbReference type="Pfam" id="PF00928">
    <property type="entry name" value="Adap_comp_sub"/>
    <property type="match status" value="1"/>
</dbReference>
<dbReference type="SUPFAM" id="SSF52151">
    <property type="entry name" value="FabD/lysophospholipase-like"/>
    <property type="match status" value="1"/>
</dbReference>
<dbReference type="InterPro" id="IPR016035">
    <property type="entry name" value="Acyl_Trfase/lysoPLipase"/>
</dbReference>
<protein>
    <recommendedName>
        <fullName evidence="2">[acyl-carrier-protein] S-malonyltransferase</fullName>
        <ecNumber evidence="2">2.3.1.39</ecNumber>
    </recommendedName>
</protein>
<comment type="catalytic activity">
    <reaction evidence="8">
        <text>holo-[ACP] + malonyl-CoA = malonyl-[ACP] + CoA</text>
        <dbReference type="Rhea" id="RHEA:41792"/>
        <dbReference type="Rhea" id="RHEA-COMP:9623"/>
        <dbReference type="Rhea" id="RHEA-COMP:9685"/>
        <dbReference type="ChEBI" id="CHEBI:57287"/>
        <dbReference type="ChEBI" id="CHEBI:57384"/>
        <dbReference type="ChEBI" id="CHEBI:64479"/>
        <dbReference type="ChEBI" id="CHEBI:78449"/>
        <dbReference type="EC" id="2.3.1.39"/>
    </reaction>
</comment>
<dbReference type="InterPro" id="IPR018240">
    <property type="entry name" value="Clathrin_mu_CS"/>
</dbReference>
<dbReference type="InterPro" id="IPR014043">
    <property type="entry name" value="Acyl_transferase_dom"/>
</dbReference>
<evidence type="ECO:0000313" key="11">
    <source>
        <dbReference type="EMBL" id="KAF4125798.1"/>
    </source>
</evidence>
<evidence type="ECO:0000256" key="3">
    <source>
        <dbReference type="ARBA" id="ARBA00022448"/>
    </source>
</evidence>
<dbReference type="GO" id="GO:0006888">
    <property type="term" value="P:endoplasmic reticulum to Golgi vesicle-mediated transport"/>
    <property type="evidence" value="ECO:0007669"/>
    <property type="project" value="InterPro"/>
</dbReference>
<dbReference type="GO" id="GO:0006886">
    <property type="term" value="P:intracellular protein transport"/>
    <property type="evidence" value="ECO:0007669"/>
    <property type="project" value="InterPro"/>
</dbReference>
<reference evidence="11" key="1">
    <citation type="submission" date="2020-03" db="EMBL/GenBank/DDBJ databases">
        <title>Site-based positive gene gene selection in Geosmithia morbida across the United States reveals a broad range of putative effectors and factors for local host and environmental adapation.</title>
        <authorList>
            <person name="Onufrak A."/>
            <person name="Murdoch R.W."/>
            <person name="Gazis R."/>
            <person name="Huff M."/>
            <person name="Staton M."/>
            <person name="Klingeman W."/>
            <person name="Hadziabdic D."/>
        </authorList>
    </citation>
    <scope>NUCLEOTIDE SEQUENCE</scope>
    <source>
        <strain evidence="11">1262</strain>
    </source>
</reference>
<organism evidence="11 12">
    <name type="scientific">Geosmithia morbida</name>
    <dbReference type="NCBI Taxonomy" id="1094350"/>
    <lineage>
        <taxon>Eukaryota</taxon>
        <taxon>Fungi</taxon>
        <taxon>Dikarya</taxon>
        <taxon>Ascomycota</taxon>
        <taxon>Pezizomycotina</taxon>
        <taxon>Sordariomycetes</taxon>
        <taxon>Hypocreomycetidae</taxon>
        <taxon>Hypocreales</taxon>
        <taxon>Bionectriaceae</taxon>
        <taxon>Geosmithia</taxon>
    </lineage>
</organism>
<evidence type="ECO:0000256" key="6">
    <source>
        <dbReference type="ARBA" id="ARBA00023136"/>
    </source>
</evidence>
<dbReference type="InterPro" id="IPR006722">
    <property type="entry name" value="Sedlin"/>
</dbReference>
<keyword evidence="12" id="KW-1185">Reference proteome</keyword>
<dbReference type="GO" id="GO:0030131">
    <property type="term" value="C:clathrin adaptor complex"/>
    <property type="evidence" value="ECO:0007669"/>
    <property type="project" value="InterPro"/>
</dbReference>
<dbReference type="EC" id="2.3.1.39" evidence="2"/>
<name>A0A9P4YZ83_9HYPO</name>
<keyword evidence="4" id="KW-0808">Transferase</keyword>
<dbReference type="InterPro" id="IPR028565">
    <property type="entry name" value="MHD"/>
</dbReference>
<dbReference type="AlphaFoldDB" id="A0A9P4YZ83"/>
<feature type="region of interest" description="Disordered" evidence="9">
    <location>
        <begin position="1074"/>
        <end position="1095"/>
    </location>
</feature>
<feature type="region of interest" description="Disordered" evidence="9">
    <location>
        <begin position="506"/>
        <end position="533"/>
    </location>
</feature>
<dbReference type="Gene3D" id="3.40.366.10">
    <property type="entry name" value="Malonyl-Coenzyme A Acyl Carrier Protein, domain 2"/>
    <property type="match status" value="1"/>
</dbReference>
<dbReference type="GO" id="GO:0005739">
    <property type="term" value="C:mitochondrion"/>
    <property type="evidence" value="ECO:0007669"/>
    <property type="project" value="TreeGrafter"/>
</dbReference>
<dbReference type="InterPro" id="IPR011012">
    <property type="entry name" value="Longin-like_dom_sf"/>
</dbReference>
<feature type="non-terminal residue" evidence="11">
    <location>
        <position position="1"/>
    </location>
</feature>
<dbReference type="RefSeq" id="XP_035324450.1">
    <property type="nucleotide sequence ID" value="XM_035463026.1"/>
</dbReference>
<comment type="subcellular location">
    <subcellularLocation>
        <location evidence="1">Endomembrane system</location>
    </subcellularLocation>
</comment>
<evidence type="ECO:0000256" key="8">
    <source>
        <dbReference type="ARBA" id="ARBA00048462"/>
    </source>
</evidence>
<keyword evidence="7" id="KW-0012">Acyltransferase</keyword>
<dbReference type="InterPro" id="IPR016036">
    <property type="entry name" value="Malonyl_transacylase_ACP-bd"/>
</dbReference>
<dbReference type="Proteomes" id="UP000749293">
    <property type="component" value="Unassembled WGS sequence"/>
</dbReference>
<dbReference type="GO" id="GO:0004314">
    <property type="term" value="F:[acyl-carrier-protein] S-malonyltransferase activity"/>
    <property type="evidence" value="ECO:0007669"/>
    <property type="project" value="UniProtKB-EC"/>
</dbReference>
<feature type="domain" description="MHD" evidence="10">
    <location>
        <begin position="246"/>
        <end position="600"/>
    </location>
</feature>
<dbReference type="PANTHER" id="PTHR42681:SF1">
    <property type="entry name" value="MALONYL-COA-ACYL CARRIER PROTEIN TRANSACYLASE, MITOCHONDRIAL"/>
    <property type="match status" value="1"/>
</dbReference>
<keyword evidence="5" id="KW-0653">Protein transport</keyword>
<dbReference type="InterPro" id="IPR050858">
    <property type="entry name" value="Mal-CoA-ACP_Trans/PKS_FabD"/>
</dbReference>
<evidence type="ECO:0000259" key="10">
    <source>
        <dbReference type="PROSITE" id="PS51072"/>
    </source>
</evidence>
<keyword evidence="3" id="KW-0813">Transport</keyword>
<evidence type="ECO:0000313" key="12">
    <source>
        <dbReference type="Proteomes" id="UP000749293"/>
    </source>
</evidence>
<evidence type="ECO:0000256" key="1">
    <source>
        <dbReference type="ARBA" id="ARBA00004308"/>
    </source>
</evidence>
<dbReference type="PROSITE" id="PS00991">
    <property type="entry name" value="CLAT_ADAPTOR_M_2"/>
    <property type="match status" value="1"/>
</dbReference>
<dbReference type="Gene3D" id="3.30.450.70">
    <property type="match status" value="1"/>
</dbReference>
<dbReference type="GO" id="GO:0006633">
    <property type="term" value="P:fatty acid biosynthetic process"/>
    <property type="evidence" value="ECO:0007669"/>
    <property type="project" value="TreeGrafter"/>
</dbReference>
<dbReference type="SMART" id="SM00827">
    <property type="entry name" value="PKS_AT"/>
    <property type="match status" value="1"/>
</dbReference>
<evidence type="ECO:0000256" key="2">
    <source>
        <dbReference type="ARBA" id="ARBA00013258"/>
    </source>
</evidence>
<dbReference type="Gene3D" id="3.30.450.60">
    <property type="match status" value="1"/>
</dbReference>
<dbReference type="Gene3D" id="2.60.40.1170">
    <property type="entry name" value="Mu homology domain, subdomain B"/>
    <property type="match status" value="1"/>
</dbReference>
<keyword evidence="6" id="KW-0472">Membrane</keyword>
<dbReference type="Pfam" id="PF04628">
    <property type="entry name" value="Sedlin_N"/>
    <property type="match status" value="1"/>
</dbReference>
<gene>
    <name evidence="11" type="ORF">GMORB2_1044</name>
</gene>
<dbReference type="PANTHER" id="PTHR42681">
    <property type="entry name" value="MALONYL-COA-ACYL CARRIER PROTEIN TRANSACYLASE, MITOCHONDRIAL"/>
    <property type="match status" value="1"/>
</dbReference>
<dbReference type="SUPFAM" id="SSF55048">
    <property type="entry name" value="Probable ACP-binding domain of malonyl-CoA ACP transacylase"/>
    <property type="match status" value="1"/>
</dbReference>
<evidence type="ECO:0000256" key="5">
    <source>
        <dbReference type="ARBA" id="ARBA00022927"/>
    </source>
</evidence>
<dbReference type="CDD" id="cd09252">
    <property type="entry name" value="AP-3_Mu3_Cterm"/>
    <property type="match status" value="1"/>
</dbReference>